<dbReference type="SMART" id="SM01388">
    <property type="entry name" value="Mob1_phocein"/>
    <property type="match status" value="1"/>
</dbReference>
<evidence type="ECO:0000313" key="1">
    <source>
        <dbReference type="EMBL" id="JAP93393.1"/>
    </source>
</evidence>
<protein>
    <submittedName>
        <fullName evidence="1">Mob1/phocein family protein, putative</fullName>
    </submittedName>
</protein>
<dbReference type="Pfam" id="PF03637">
    <property type="entry name" value="Mob1_phocein"/>
    <property type="match status" value="1"/>
</dbReference>
<dbReference type="EMBL" id="GDID01003213">
    <property type="protein sequence ID" value="JAP93393.1"/>
    <property type="molecule type" value="Transcribed_RNA"/>
</dbReference>
<organism evidence="1">
    <name type="scientific">Trepomonas sp. PC1</name>
    <dbReference type="NCBI Taxonomy" id="1076344"/>
    <lineage>
        <taxon>Eukaryota</taxon>
        <taxon>Metamonada</taxon>
        <taxon>Diplomonadida</taxon>
        <taxon>Hexamitidae</taxon>
        <taxon>Hexamitinae</taxon>
        <taxon>Trepomonas</taxon>
    </lineage>
</organism>
<proteinExistence type="predicted"/>
<gene>
    <name evidence="1" type="ORF">TPC1_14344</name>
</gene>
<accession>A0A146K9A5</accession>
<reference evidence="1" key="1">
    <citation type="submission" date="2015-07" db="EMBL/GenBank/DDBJ databases">
        <title>Adaptation to a free-living lifestyle via gene acquisitions in the diplomonad Trepomonas sp. PC1.</title>
        <authorList>
            <person name="Xu F."/>
            <person name="Jerlstrom-Hultqvist J."/>
            <person name="Kolisko M."/>
            <person name="Simpson A.G.B."/>
            <person name="Roger A.J."/>
            <person name="Svard S.G."/>
            <person name="Andersson J.O."/>
        </authorList>
    </citation>
    <scope>NUCLEOTIDE SEQUENCE</scope>
    <source>
        <strain evidence="1">PC1</strain>
    </source>
</reference>
<dbReference type="InterPro" id="IPR005301">
    <property type="entry name" value="MOB_kinase_act_fam"/>
</dbReference>
<feature type="non-terminal residue" evidence="1">
    <location>
        <position position="1"/>
    </location>
</feature>
<dbReference type="AlphaFoldDB" id="A0A146K9A5"/>
<feature type="non-terminal residue" evidence="1">
    <location>
        <position position="172"/>
    </location>
</feature>
<dbReference type="InterPro" id="IPR036703">
    <property type="entry name" value="MOB_kinase_act_sf"/>
</dbReference>
<dbReference type="Gene3D" id="1.20.140.30">
    <property type="entry name" value="MOB kinase activator"/>
    <property type="match status" value="1"/>
</dbReference>
<name>A0A146K9A5_9EUKA</name>
<sequence>MQKSPINSLEEEITCPSDTSQNDFISFQLCQFMEQAQLYFDIVKSDCLLKKQCEKMNAGPKFTYLWAEKSKTVQLSAVDYIERLFKFIQEKMMDEAVFSICNDYPKDFVKQVKPLFRRLFRVFTHILHNHMDKISGYQLGDKLHLQIKIVQQFMIKYRLCKDADFLQLVVKQ</sequence>
<dbReference type="SUPFAM" id="SSF101152">
    <property type="entry name" value="Mob1/phocein"/>
    <property type="match status" value="1"/>
</dbReference>
<dbReference type="PANTHER" id="PTHR22599">
    <property type="entry name" value="MPS ONE BINDER KINASE ACTIVATOR-LIKE MOB"/>
    <property type="match status" value="1"/>
</dbReference>